<accession>A0A1L9C554</accession>
<dbReference type="EMBL" id="RJJH01000001">
    <property type="protein sequence ID" value="RNI13501.1"/>
    <property type="molecule type" value="Genomic_DNA"/>
</dbReference>
<dbReference type="InterPro" id="IPR027417">
    <property type="entry name" value="P-loop_NTPase"/>
</dbReference>
<dbReference type="Proteomes" id="UP000278252">
    <property type="component" value="Unassembled WGS sequence"/>
</dbReference>
<dbReference type="PANTHER" id="PTHR43581">
    <property type="entry name" value="ATP/GTP PHOSPHATASE"/>
    <property type="match status" value="1"/>
</dbReference>
<reference evidence="3 5" key="2">
    <citation type="submission" date="2018-10" db="EMBL/GenBank/DDBJ databases">
        <title>Cultivation of a novel Methanohalophilus strain from Kebrit Deep of the Red Sea and a genomic comparison of members of the genus Methanohalophilus.</title>
        <authorList>
            <person name="Guan Y."/>
            <person name="Ngugi D.K."/>
            <person name="Stingl U."/>
        </authorList>
    </citation>
    <scope>NUCLEOTIDE SEQUENCE [LARGE SCALE GENOMIC DNA]</scope>
    <source>
        <strain evidence="3 5">DSM 7471</strain>
    </source>
</reference>
<dbReference type="EMBL" id="JWTK01000002">
    <property type="protein sequence ID" value="OJH49662.1"/>
    <property type="molecule type" value="Genomic_DNA"/>
</dbReference>
<evidence type="ECO:0000313" key="5">
    <source>
        <dbReference type="Proteomes" id="UP000278252"/>
    </source>
</evidence>
<dbReference type="SUPFAM" id="SSF52540">
    <property type="entry name" value="P-loop containing nucleoside triphosphate hydrolases"/>
    <property type="match status" value="1"/>
</dbReference>
<gene>
    <name evidence="3" type="ORF">EFE41_02670</name>
    <name evidence="2" type="ORF">MPF_0450</name>
</gene>
<evidence type="ECO:0000259" key="1">
    <source>
        <dbReference type="Pfam" id="PF13175"/>
    </source>
</evidence>
<comment type="caution">
    <text evidence="2">The sequence shown here is derived from an EMBL/GenBank/DDBJ whole genome shotgun (WGS) entry which is preliminary data.</text>
</comment>
<dbReference type="AlphaFoldDB" id="A0A1L9C554"/>
<dbReference type="RefSeq" id="WP_084006249.1">
    <property type="nucleotide sequence ID" value="NZ_JWTK01000002.1"/>
</dbReference>
<dbReference type="InterPro" id="IPR051396">
    <property type="entry name" value="Bact_Antivir_Def_Nuclease"/>
</dbReference>
<evidence type="ECO:0000313" key="2">
    <source>
        <dbReference type="EMBL" id="OJH49662.1"/>
    </source>
</evidence>
<dbReference type="Pfam" id="PF13175">
    <property type="entry name" value="AAA_15"/>
    <property type="match status" value="1"/>
</dbReference>
<feature type="domain" description="Endonuclease GajA/Old nuclease/RecF-like AAA" evidence="1">
    <location>
        <begin position="7"/>
        <end position="445"/>
    </location>
</feature>
<reference evidence="2 4" key="1">
    <citation type="submission" date="2014-12" db="EMBL/GenBank/DDBJ databases">
        <title>The genome sequence of Methanohalophilus portucalensis strain FDF1.</title>
        <authorList>
            <person name="Lai M.-C."/>
            <person name="Lai S.-J."/>
        </authorList>
    </citation>
    <scope>NUCLEOTIDE SEQUENCE [LARGE SCALE GENOMIC DNA]</scope>
    <source>
        <strain evidence="2 4">FDF-1</strain>
    </source>
</reference>
<dbReference type="InterPro" id="IPR041685">
    <property type="entry name" value="AAA_GajA/Old/RecF-like"/>
</dbReference>
<organism evidence="2 4">
    <name type="scientific">Methanohalophilus portucalensis FDF-1</name>
    <dbReference type="NCBI Taxonomy" id="523843"/>
    <lineage>
        <taxon>Archaea</taxon>
        <taxon>Methanobacteriati</taxon>
        <taxon>Methanobacteriota</taxon>
        <taxon>Stenosarchaea group</taxon>
        <taxon>Methanomicrobia</taxon>
        <taxon>Methanosarcinales</taxon>
        <taxon>Methanosarcinaceae</taxon>
        <taxon>Methanohalophilus</taxon>
    </lineage>
</organism>
<name>A0A1L9C554_9EURY</name>
<dbReference type="Proteomes" id="UP000185713">
    <property type="component" value="Unassembled WGS sequence"/>
</dbReference>
<evidence type="ECO:0000313" key="4">
    <source>
        <dbReference type="Proteomes" id="UP000185713"/>
    </source>
</evidence>
<proteinExistence type="predicted"/>
<sequence>MAVNMTMNLEKITIKGLFGYRDMEIQLQDNSLILVGENGSGKTTILRILFYILSGKWAELSKVNFRHIAVKISGNTYNIDSEDLKEKYPDYENIADIPMRELSRLKRKSLLVNHNRLYPEIDILCKKYGVSRRSLLEEIGLHYPYSEKDNFHEEYWQNLKKIQQEIDAQILYLPTYRRIERELSSIIKGMDSDDFPFEYRNRYFSEDPDDINNSYIELVEFGMKDVEKSIENTLSDLKDFVRTELNKLTLNYLGDVLDKKYDEVNKEAISKTSPDKVHNVVDRIDENILSTSNKQNLIDVIQQASSSGHLTERSKIICHYFMKLLQFQNNLQDREKQISKFCELCSEYIEDKQFLYDSANFSFSIISKNLDDKQNTIQLKDLSSGEKQIVSLFSHLYLSGNTHYFVIIDEPELSLSVPWQRRFLADIYYSNFCTGVVAATHSPFIYENKLEQYTHAVGEFEIGGWKK</sequence>
<dbReference type="PANTHER" id="PTHR43581:SF2">
    <property type="entry name" value="EXCINUCLEASE ATPASE SUBUNIT"/>
    <property type="match status" value="1"/>
</dbReference>
<dbReference type="STRING" id="523843.SAMN06264941_0888"/>
<protein>
    <submittedName>
        <fullName evidence="2">ATP/GTP-binding protein</fullName>
    </submittedName>
</protein>
<evidence type="ECO:0000313" key="3">
    <source>
        <dbReference type="EMBL" id="RNI13501.1"/>
    </source>
</evidence>
<dbReference type="Gene3D" id="3.40.50.300">
    <property type="entry name" value="P-loop containing nucleotide triphosphate hydrolases"/>
    <property type="match status" value="1"/>
</dbReference>